<reference evidence="1" key="1">
    <citation type="journal article" date="2019" name="Sci. Rep.">
        <title>Draft genome of Tanacetum cinerariifolium, the natural source of mosquito coil.</title>
        <authorList>
            <person name="Yamashiro T."/>
            <person name="Shiraishi A."/>
            <person name="Satake H."/>
            <person name="Nakayama K."/>
        </authorList>
    </citation>
    <scope>NUCLEOTIDE SEQUENCE</scope>
</reference>
<name>A0A699Q8V7_TANCI</name>
<proteinExistence type="predicted"/>
<sequence>DDQSFSDEDILKEIYSNPLFDEEIISIKIDPHHFNAESNLMKSLLNRDSLIISSSLKIDSLLNEFAGELTLLKSILSRINETDCDPEEEICLIKRLLYYNSSHRLSKEFISKNFDIAFEYFTPFPIPVEDIDSLMKEIDLS</sequence>
<evidence type="ECO:0000313" key="1">
    <source>
        <dbReference type="EMBL" id="GFC61379.1"/>
    </source>
</evidence>
<feature type="non-terminal residue" evidence="1">
    <location>
        <position position="141"/>
    </location>
</feature>
<dbReference type="AlphaFoldDB" id="A0A699Q8V7"/>
<organism evidence="1">
    <name type="scientific">Tanacetum cinerariifolium</name>
    <name type="common">Dalmatian daisy</name>
    <name type="synonym">Chrysanthemum cinerariifolium</name>
    <dbReference type="NCBI Taxonomy" id="118510"/>
    <lineage>
        <taxon>Eukaryota</taxon>
        <taxon>Viridiplantae</taxon>
        <taxon>Streptophyta</taxon>
        <taxon>Embryophyta</taxon>
        <taxon>Tracheophyta</taxon>
        <taxon>Spermatophyta</taxon>
        <taxon>Magnoliopsida</taxon>
        <taxon>eudicotyledons</taxon>
        <taxon>Gunneridae</taxon>
        <taxon>Pentapetalae</taxon>
        <taxon>asterids</taxon>
        <taxon>campanulids</taxon>
        <taxon>Asterales</taxon>
        <taxon>Asteraceae</taxon>
        <taxon>Asteroideae</taxon>
        <taxon>Anthemideae</taxon>
        <taxon>Anthemidinae</taxon>
        <taxon>Tanacetum</taxon>
    </lineage>
</organism>
<gene>
    <name evidence="1" type="ORF">Tci_833349</name>
</gene>
<comment type="caution">
    <text evidence="1">The sequence shown here is derived from an EMBL/GenBank/DDBJ whole genome shotgun (WGS) entry which is preliminary data.</text>
</comment>
<dbReference type="EMBL" id="BKCJ010989415">
    <property type="protein sequence ID" value="GFC61379.1"/>
    <property type="molecule type" value="Genomic_DNA"/>
</dbReference>
<feature type="non-terminal residue" evidence="1">
    <location>
        <position position="1"/>
    </location>
</feature>
<accession>A0A699Q8V7</accession>
<protein>
    <submittedName>
        <fullName evidence="1">Uncharacterized protein</fullName>
    </submittedName>
</protein>